<dbReference type="InterPro" id="IPR047804">
    <property type="entry name" value="C69_dipept_A-like"/>
</dbReference>
<dbReference type="AlphaFoldDB" id="F0I9G3"/>
<organism evidence="7 8">
    <name type="scientific">Streptococcus sanguinis SK115</name>
    <dbReference type="NCBI Taxonomy" id="888810"/>
    <lineage>
        <taxon>Bacteria</taxon>
        <taxon>Bacillati</taxon>
        <taxon>Bacillota</taxon>
        <taxon>Bacilli</taxon>
        <taxon>Lactobacillales</taxon>
        <taxon>Streptococcaceae</taxon>
        <taxon>Streptococcus</taxon>
    </lineage>
</organism>
<protein>
    <recommendedName>
        <fullName evidence="6">Dipeptidase</fullName>
        <ecNumber evidence="6">3.4.-.-</ecNumber>
    </recommendedName>
</protein>
<evidence type="ECO:0000256" key="6">
    <source>
        <dbReference type="RuleBase" id="RU364089"/>
    </source>
</evidence>
<dbReference type="GO" id="GO:0016805">
    <property type="term" value="F:dipeptidase activity"/>
    <property type="evidence" value="ECO:0007669"/>
    <property type="project" value="UniProtKB-KW"/>
</dbReference>
<dbReference type="InterPro" id="IPR005322">
    <property type="entry name" value="Peptidase_C69"/>
</dbReference>
<dbReference type="PANTHER" id="PTHR12994:SF17">
    <property type="entry name" value="LD30995P"/>
    <property type="match status" value="1"/>
</dbReference>
<dbReference type="Proteomes" id="UP000003351">
    <property type="component" value="Unassembled WGS sequence"/>
</dbReference>
<dbReference type="NCBIfam" id="NF033678">
    <property type="entry name" value="C69_fam_dipept"/>
    <property type="match status" value="1"/>
</dbReference>
<name>F0I9G3_STRSA</name>
<dbReference type="Pfam" id="PF03577">
    <property type="entry name" value="Peptidase_C69"/>
    <property type="match status" value="1"/>
</dbReference>
<dbReference type="PANTHER" id="PTHR12994">
    <property type="entry name" value="SECERNIN"/>
    <property type="match status" value="1"/>
</dbReference>
<evidence type="ECO:0000313" key="7">
    <source>
        <dbReference type="EMBL" id="EGD31447.1"/>
    </source>
</evidence>
<accession>F0I9G3</accession>
<dbReference type="GO" id="GO:0006508">
    <property type="term" value="P:proteolysis"/>
    <property type="evidence" value="ECO:0007669"/>
    <property type="project" value="UniProtKB-KW"/>
</dbReference>
<keyword evidence="3 6" id="KW-0645">Protease</keyword>
<dbReference type="EC" id="3.4.-.-" evidence="6"/>
<comment type="caution">
    <text evidence="7">The sequence shown here is derived from an EMBL/GenBank/DDBJ whole genome shotgun (WGS) entry which is preliminary data.</text>
</comment>
<evidence type="ECO:0000256" key="3">
    <source>
        <dbReference type="ARBA" id="ARBA00022670"/>
    </source>
</evidence>
<dbReference type="GO" id="GO:0070004">
    <property type="term" value="F:cysteine-type exopeptidase activity"/>
    <property type="evidence" value="ECO:0007669"/>
    <property type="project" value="InterPro"/>
</dbReference>
<dbReference type="Gene3D" id="3.60.60.10">
    <property type="entry name" value="Penicillin V Acylase, Chain A"/>
    <property type="match status" value="1"/>
</dbReference>
<dbReference type="EMBL" id="AEXW01000006">
    <property type="protein sequence ID" value="EGD31447.1"/>
    <property type="molecule type" value="Genomic_DNA"/>
</dbReference>
<evidence type="ECO:0000256" key="5">
    <source>
        <dbReference type="ARBA" id="ARBA00022997"/>
    </source>
</evidence>
<evidence type="ECO:0000313" key="8">
    <source>
        <dbReference type="Proteomes" id="UP000003351"/>
    </source>
</evidence>
<evidence type="ECO:0000256" key="2">
    <source>
        <dbReference type="ARBA" id="ARBA00007225"/>
    </source>
</evidence>
<gene>
    <name evidence="7" type="primary">pepDA</name>
    <name evidence="7" type="ORF">HMPREF9382_1447</name>
</gene>
<reference evidence="7 8" key="1">
    <citation type="submission" date="2011-02" db="EMBL/GenBank/DDBJ databases">
        <authorList>
            <person name="Muzny D."/>
            <person name="Qin X."/>
            <person name="Deng J."/>
            <person name="Jiang H."/>
            <person name="Liu Y."/>
            <person name="Qu J."/>
            <person name="Song X.-Z."/>
            <person name="Zhang L."/>
            <person name="Thornton R."/>
            <person name="Coyle M."/>
            <person name="Francisco L."/>
            <person name="Jackson L."/>
            <person name="Javaid M."/>
            <person name="Korchina V."/>
            <person name="Kovar C."/>
            <person name="Mata R."/>
            <person name="Mathew T."/>
            <person name="Ngo R."/>
            <person name="Nguyen L."/>
            <person name="Nguyen N."/>
            <person name="Okwuonu G."/>
            <person name="Ongeri F."/>
            <person name="Pham C."/>
            <person name="Simmons D."/>
            <person name="Wilczek-Boney K."/>
            <person name="Hale W."/>
            <person name="Jakkamsetti A."/>
            <person name="Pham P."/>
            <person name="Ruth R."/>
            <person name="San Lucas F."/>
            <person name="Warren J."/>
            <person name="Zhang J."/>
            <person name="Zhao Z."/>
            <person name="Zhou C."/>
            <person name="Zhu D."/>
            <person name="Lee S."/>
            <person name="Bess C."/>
            <person name="Blankenburg K."/>
            <person name="Forbes L."/>
            <person name="Fu Q."/>
            <person name="Gubbala S."/>
            <person name="Hirani K."/>
            <person name="Jayaseelan J.C."/>
            <person name="Lara F."/>
            <person name="Munidasa M."/>
            <person name="Palculict T."/>
            <person name="Patil S."/>
            <person name="Pu L.-L."/>
            <person name="Saada N."/>
            <person name="Tang L."/>
            <person name="Weissenberger G."/>
            <person name="Zhu Y."/>
            <person name="Hemphill L."/>
            <person name="Shang Y."/>
            <person name="Youmans B."/>
            <person name="Ayvaz T."/>
            <person name="Ross M."/>
            <person name="Santibanez J."/>
            <person name="Aqrawi P."/>
            <person name="Gross S."/>
            <person name="Joshi V."/>
            <person name="Fowler G."/>
            <person name="Nazareth L."/>
            <person name="Reid J."/>
            <person name="Worley K."/>
            <person name="Petrosino J."/>
            <person name="Highlander S."/>
            <person name="Gibbs R."/>
        </authorList>
    </citation>
    <scope>NUCLEOTIDE SEQUENCE [LARGE SCALE GENOMIC DNA]</scope>
    <source>
        <strain evidence="7 8">SK115</strain>
    </source>
</reference>
<dbReference type="MEROPS" id="C69.001"/>
<keyword evidence="4 6" id="KW-0378">Hydrolase</keyword>
<sequence length="477" mass="54165">MEEEAMRLKHASDSCTTILVGKKASYDGSTIVARTEDSQNGVFTPKKFVVVEPQDQPRHYQSVLTSFEMELPDNPVRYTAVPDAVPKDGIWGAAGINSYNVAVSATETITTNSRVLGADPLVESGISEEDILTLVLPYIKTAREGVLRLGKILEEYGTYESNGIAISDVNEIWWLETIGGHHWMARRVPDDAYVTNPNQLGSDYFEFDNPEHFLCHPNLKNFIKENYLNLNYSDEGFNPRYAFGSQKDKDRHYNTPRAWDIQRFLNPEVEQDPRSFFIPWCRKPYRKITIEDVKYVLSSHYQDSPYDPYGAEGDHHSRRAFRTIGINRTSQTAILQLRPNQPQETTGIQWLSYGSMPYNTAVPFFTQVSTTPDYFANTTDKVSTDSFYWANRLIAGLADAHFSSHVGDLDDYQEKTMAWGHEMIGRVDRALAKGEDVDFEAENQAMSDKVQEATDQLLEKVLLDASNLMTNHFSLSD</sequence>
<comment type="catalytic activity">
    <reaction evidence="1">
        <text>an L-aminoacyl-L-amino acid + H2O = 2 an L-alpha-amino acid</text>
        <dbReference type="Rhea" id="RHEA:48940"/>
        <dbReference type="ChEBI" id="CHEBI:15377"/>
        <dbReference type="ChEBI" id="CHEBI:59869"/>
        <dbReference type="ChEBI" id="CHEBI:77460"/>
        <dbReference type="EC" id="3.4.13.19"/>
    </reaction>
</comment>
<evidence type="ECO:0000256" key="1">
    <source>
        <dbReference type="ARBA" id="ARBA00001670"/>
    </source>
</evidence>
<proteinExistence type="inferred from homology"/>
<dbReference type="HOGENOM" id="CLU_014823_4_2_9"/>
<keyword evidence="5 6" id="KW-0224">Dipeptidase</keyword>
<dbReference type="PATRIC" id="fig|888810.3.peg.1417"/>
<evidence type="ECO:0000256" key="4">
    <source>
        <dbReference type="ARBA" id="ARBA00022801"/>
    </source>
</evidence>
<comment type="similarity">
    <text evidence="2 6">Belongs to the peptidase C69 family.</text>
</comment>